<dbReference type="Gene3D" id="1.20.120.1630">
    <property type="match status" value="1"/>
</dbReference>
<dbReference type="AlphaFoldDB" id="A0A9W7HKN9"/>
<evidence type="ECO:0000256" key="2">
    <source>
        <dbReference type="ARBA" id="ARBA00005402"/>
    </source>
</evidence>
<evidence type="ECO:0000256" key="17">
    <source>
        <dbReference type="ARBA" id="ARBA00060577"/>
    </source>
</evidence>
<feature type="transmembrane region" description="Helical" evidence="19">
    <location>
        <begin position="170"/>
        <end position="189"/>
    </location>
</feature>
<evidence type="ECO:0000256" key="7">
    <source>
        <dbReference type="ARBA" id="ARBA00022955"/>
    </source>
</evidence>
<comment type="similarity">
    <text evidence="2">Belongs to the ERG4/ERG24 family.</text>
</comment>
<dbReference type="GO" id="GO:0016126">
    <property type="term" value="P:sterol biosynthetic process"/>
    <property type="evidence" value="ECO:0007669"/>
    <property type="project" value="UniProtKB-KW"/>
</dbReference>
<protein>
    <recommendedName>
        <fullName evidence="18">Delta(14)-sterol reductase</fullName>
        <ecNumber evidence="3">1.3.1.70</ecNumber>
    </recommendedName>
    <alternativeName>
        <fullName evidence="15">C-14 sterol reductase</fullName>
    </alternativeName>
    <alternativeName>
        <fullName evidence="16">Sterol C14-reductase</fullName>
    </alternativeName>
</protein>
<evidence type="ECO:0000256" key="19">
    <source>
        <dbReference type="SAM" id="Phobius"/>
    </source>
</evidence>
<keyword evidence="9" id="KW-0560">Oxidoreductase</keyword>
<evidence type="ECO:0000256" key="4">
    <source>
        <dbReference type="ARBA" id="ARBA00022516"/>
    </source>
</evidence>
<feature type="transmembrane region" description="Helical" evidence="19">
    <location>
        <begin position="88"/>
        <end position="106"/>
    </location>
</feature>
<evidence type="ECO:0000256" key="15">
    <source>
        <dbReference type="ARBA" id="ARBA00030165"/>
    </source>
</evidence>
<gene>
    <name evidence="20" type="ORF">HRI_001527100</name>
</gene>
<dbReference type="OrthoDB" id="5326588at2759"/>
<feature type="transmembrane region" description="Helical" evidence="19">
    <location>
        <begin position="239"/>
        <end position="261"/>
    </location>
</feature>
<keyword evidence="7" id="KW-0752">Steroid biosynthesis</keyword>
<keyword evidence="10" id="KW-0756">Sterol biosynthesis</keyword>
<dbReference type="FunFam" id="1.20.120.1630:FF:000011">
    <property type="entry name" value="Delta(14)-sterol reductase"/>
    <property type="match status" value="1"/>
</dbReference>
<comment type="caution">
    <text evidence="20">The sequence shown here is derived from an EMBL/GenBank/DDBJ whole genome shotgun (WGS) entry which is preliminary data.</text>
</comment>
<evidence type="ECO:0000256" key="5">
    <source>
        <dbReference type="ARBA" id="ARBA00022692"/>
    </source>
</evidence>
<comment type="subcellular location">
    <subcellularLocation>
        <location evidence="1">Membrane</location>
        <topology evidence="1">Multi-pass membrane protein</topology>
    </subcellularLocation>
</comment>
<organism evidence="20 21">
    <name type="scientific">Hibiscus trionum</name>
    <name type="common">Flower of an hour</name>
    <dbReference type="NCBI Taxonomy" id="183268"/>
    <lineage>
        <taxon>Eukaryota</taxon>
        <taxon>Viridiplantae</taxon>
        <taxon>Streptophyta</taxon>
        <taxon>Embryophyta</taxon>
        <taxon>Tracheophyta</taxon>
        <taxon>Spermatophyta</taxon>
        <taxon>Magnoliopsida</taxon>
        <taxon>eudicotyledons</taxon>
        <taxon>Gunneridae</taxon>
        <taxon>Pentapetalae</taxon>
        <taxon>rosids</taxon>
        <taxon>malvids</taxon>
        <taxon>Malvales</taxon>
        <taxon>Malvaceae</taxon>
        <taxon>Malvoideae</taxon>
        <taxon>Hibiscus</taxon>
    </lineage>
</organism>
<evidence type="ECO:0000256" key="16">
    <source>
        <dbReference type="ARBA" id="ARBA00031227"/>
    </source>
</evidence>
<dbReference type="PANTHER" id="PTHR21257">
    <property type="entry name" value="DELTA(14)-STEROL REDUCTASE"/>
    <property type="match status" value="1"/>
</dbReference>
<name>A0A9W7HKN9_HIBTR</name>
<dbReference type="Pfam" id="PF01222">
    <property type="entry name" value="ERG4_ERG24"/>
    <property type="match status" value="1"/>
</dbReference>
<reference evidence="20" key="1">
    <citation type="submission" date="2023-05" db="EMBL/GenBank/DDBJ databases">
        <title>Genome and transcriptome analyses reveal genes involved in the formation of fine ridges on petal epidermal cells in Hibiscus trionum.</title>
        <authorList>
            <person name="Koshimizu S."/>
            <person name="Masuda S."/>
            <person name="Ishii T."/>
            <person name="Shirasu K."/>
            <person name="Hoshino A."/>
            <person name="Arita M."/>
        </authorList>
    </citation>
    <scope>NUCLEOTIDE SEQUENCE</scope>
    <source>
        <strain evidence="20">Hamamatsu line</strain>
    </source>
</reference>
<evidence type="ECO:0000256" key="18">
    <source>
        <dbReference type="ARBA" id="ARBA00069705"/>
    </source>
</evidence>
<keyword evidence="12 19" id="KW-0472">Membrane</keyword>
<keyword evidence="5 19" id="KW-0812">Transmembrane</keyword>
<proteinExistence type="inferred from homology"/>
<evidence type="ECO:0000256" key="11">
    <source>
        <dbReference type="ARBA" id="ARBA00023098"/>
    </source>
</evidence>
<keyword evidence="13" id="KW-1207">Sterol metabolism</keyword>
<evidence type="ECO:0000313" key="20">
    <source>
        <dbReference type="EMBL" id="GMI78578.1"/>
    </source>
</evidence>
<dbReference type="GO" id="GO:0050613">
    <property type="term" value="F:Delta14-sterol reductase activity"/>
    <property type="evidence" value="ECO:0007669"/>
    <property type="project" value="UniProtKB-EC"/>
</dbReference>
<evidence type="ECO:0000256" key="6">
    <source>
        <dbReference type="ARBA" id="ARBA00022857"/>
    </source>
</evidence>
<evidence type="ECO:0000256" key="12">
    <source>
        <dbReference type="ARBA" id="ARBA00023136"/>
    </source>
</evidence>
<dbReference type="Proteomes" id="UP001165190">
    <property type="component" value="Unassembled WGS sequence"/>
</dbReference>
<feature type="transmembrane region" description="Helical" evidence="19">
    <location>
        <begin position="209"/>
        <end position="233"/>
    </location>
</feature>
<keyword evidence="11" id="KW-0443">Lipid metabolism</keyword>
<feature type="transmembrane region" description="Helical" evidence="19">
    <location>
        <begin position="306"/>
        <end position="335"/>
    </location>
</feature>
<sequence>MEIGSLLYALIPSWTSVSIYMIYLAYVAIASFILPAKVVPGRTLQDGTRLHYRCNGLLTLVSLIGLLGIASNMNLISLTLISNRGLEMLSTSFIFSSVVASALYIAGCNSRSQSTSLKPQFTGNFIIDWYMGVQLNPHFLGINLKFFFLRAGMMGWILINLSNLAKSVEIGSLTLSMILYQLFCLLHVVDFLYHEEKLTFYWDIIAERLGFMLIGGYLVWAAFITTIQGWWLLSNKVELSIPAAIAICTIYLIGAIGYRGANDQKHQFKMNPKEPIWGKPPKVIGGKLLASGYWGLARHYNYLADYLLSLSFSLVCGFSSPIPYIYPVFLIVFFVSRERRDEARCAEKYKEIWGEYCKVVPWRIVPYLY</sequence>
<evidence type="ECO:0000256" key="13">
    <source>
        <dbReference type="ARBA" id="ARBA00023166"/>
    </source>
</evidence>
<feature type="transmembrane region" description="Helical" evidence="19">
    <location>
        <begin position="139"/>
        <end position="158"/>
    </location>
</feature>
<keyword evidence="8 19" id="KW-1133">Transmembrane helix</keyword>
<keyword evidence="14" id="KW-0753">Steroid metabolism</keyword>
<evidence type="ECO:0000256" key="9">
    <source>
        <dbReference type="ARBA" id="ARBA00023002"/>
    </source>
</evidence>
<comment type="pathway">
    <text evidence="17">Steroid biosynthesis.</text>
</comment>
<feature type="transmembrane region" description="Helical" evidence="19">
    <location>
        <begin position="17"/>
        <end position="36"/>
    </location>
</feature>
<dbReference type="InterPro" id="IPR001171">
    <property type="entry name" value="ERG24_DHCR-like"/>
</dbReference>
<keyword evidence="4" id="KW-0444">Lipid biosynthesis</keyword>
<feature type="transmembrane region" description="Helical" evidence="19">
    <location>
        <begin position="57"/>
        <end position="82"/>
    </location>
</feature>
<evidence type="ECO:0000256" key="1">
    <source>
        <dbReference type="ARBA" id="ARBA00004141"/>
    </source>
</evidence>
<evidence type="ECO:0000256" key="3">
    <source>
        <dbReference type="ARBA" id="ARBA00012413"/>
    </source>
</evidence>
<dbReference type="GO" id="GO:0005789">
    <property type="term" value="C:endoplasmic reticulum membrane"/>
    <property type="evidence" value="ECO:0007669"/>
    <property type="project" value="TreeGrafter"/>
</dbReference>
<dbReference type="EMBL" id="BSYR01000016">
    <property type="protein sequence ID" value="GMI78578.1"/>
    <property type="molecule type" value="Genomic_DNA"/>
</dbReference>
<keyword evidence="21" id="KW-1185">Reference proteome</keyword>
<evidence type="ECO:0000313" key="21">
    <source>
        <dbReference type="Proteomes" id="UP001165190"/>
    </source>
</evidence>
<evidence type="ECO:0000256" key="14">
    <source>
        <dbReference type="ARBA" id="ARBA00023221"/>
    </source>
</evidence>
<accession>A0A9W7HKN9</accession>
<evidence type="ECO:0000256" key="10">
    <source>
        <dbReference type="ARBA" id="ARBA00023011"/>
    </source>
</evidence>
<dbReference type="EC" id="1.3.1.70" evidence="3"/>
<evidence type="ECO:0000256" key="8">
    <source>
        <dbReference type="ARBA" id="ARBA00022989"/>
    </source>
</evidence>
<dbReference type="PANTHER" id="PTHR21257:SF52">
    <property type="entry name" value="DELTA(14)-STEROL REDUCTASE TM7SF2"/>
    <property type="match status" value="1"/>
</dbReference>
<keyword evidence="6" id="KW-0521">NADP</keyword>